<sequence>MSTSSNLLRLQRAVNHQGKRAYHDLVTLPTKKPIISQGPPGYSAVTGHVVTVFGCTGFLGRYLVSKLARMGTQVVVPYRDEDEKRRLKPMGDLGQIVPMEWDLRNENQIAECVRHSDIVYNLVGRDYATKNFDFTSVQVDGAEKIARITAQSGVPRFVHVSHLNASATSPSALYRTKAEGEERVNAAFQGATIIRPGPLYGYEDKLLNNMAIWPIWWKLNNAKTTIRPVHVMDVAQALANLVHSPQLGRTIALPGPAALTYEYLLDLVSSLTYQPPSRAPVVPKALALLVARAAQSVWWPLISPDEIVRRYIDDADTPGAWDEVGVTPADIEQHAIQYVRRYRSAENFSRPNVFPPKKSFTEELGY</sequence>
<dbReference type="InterPro" id="IPR016040">
    <property type="entry name" value="NAD(P)-bd_dom"/>
</dbReference>
<evidence type="ECO:0000313" key="2">
    <source>
        <dbReference type="EMBL" id="KAE9403963.1"/>
    </source>
</evidence>
<dbReference type="PANTHER" id="PTHR12126">
    <property type="entry name" value="NADH-UBIQUINONE OXIDOREDUCTASE 39 KDA SUBUNIT-RELATED"/>
    <property type="match status" value="1"/>
</dbReference>
<organism evidence="2 3">
    <name type="scientific">Gymnopus androsaceus JB14</name>
    <dbReference type="NCBI Taxonomy" id="1447944"/>
    <lineage>
        <taxon>Eukaryota</taxon>
        <taxon>Fungi</taxon>
        <taxon>Dikarya</taxon>
        <taxon>Basidiomycota</taxon>
        <taxon>Agaricomycotina</taxon>
        <taxon>Agaricomycetes</taxon>
        <taxon>Agaricomycetidae</taxon>
        <taxon>Agaricales</taxon>
        <taxon>Marasmiineae</taxon>
        <taxon>Omphalotaceae</taxon>
        <taxon>Gymnopus</taxon>
    </lineage>
</organism>
<evidence type="ECO:0000259" key="1">
    <source>
        <dbReference type="Pfam" id="PF13460"/>
    </source>
</evidence>
<dbReference type="OrthoDB" id="275457at2759"/>
<name>A0A6A4I1W2_9AGAR</name>
<keyword evidence="3" id="KW-1185">Reference proteome</keyword>
<dbReference type="PANTHER" id="PTHR12126:SF11">
    <property type="entry name" value="NADH DEHYDROGENASE [UBIQUINONE] 1 ALPHA SUBCOMPLEX SUBUNIT 9, MITOCHONDRIAL"/>
    <property type="match status" value="1"/>
</dbReference>
<dbReference type="SUPFAM" id="SSF51735">
    <property type="entry name" value="NAD(P)-binding Rossmann-fold domains"/>
    <property type="match status" value="1"/>
</dbReference>
<feature type="domain" description="NAD(P)-binding" evidence="1">
    <location>
        <begin position="54"/>
        <end position="202"/>
    </location>
</feature>
<dbReference type="Pfam" id="PF13460">
    <property type="entry name" value="NAD_binding_10"/>
    <property type="match status" value="1"/>
</dbReference>
<dbReference type="AlphaFoldDB" id="A0A6A4I1W2"/>
<keyword evidence="2" id="KW-0830">Ubiquinone</keyword>
<protein>
    <submittedName>
        <fullName evidence="2">39kDa subunit of Ndufa9, NADH ubiquinone oxidoreductase</fullName>
    </submittedName>
</protein>
<dbReference type="InterPro" id="IPR051207">
    <property type="entry name" value="ComplexI_NDUFA9_subunit"/>
</dbReference>
<dbReference type="GO" id="GO:0044877">
    <property type="term" value="F:protein-containing complex binding"/>
    <property type="evidence" value="ECO:0007669"/>
    <property type="project" value="TreeGrafter"/>
</dbReference>
<dbReference type="CDD" id="cd05271">
    <property type="entry name" value="NDUFA9_like_SDR_a"/>
    <property type="match status" value="1"/>
</dbReference>
<evidence type="ECO:0000313" key="3">
    <source>
        <dbReference type="Proteomes" id="UP000799118"/>
    </source>
</evidence>
<reference evidence="2" key="1">
    <citation type="journal article" date="2019" name="Environ. Microbiol.">
        <title>Fungal ecological strategies reflected in gene transcription - a case study of two litter decomposers.</title>
        <authorList>
            <person name="Barbi F."/>
            <person name="Kohler A."/>
            <person name="Barry K."/>
            <person name="Baskaran P."/>
            <person name="Daum C."/>
            <person name="Fauchery L."/>
            <person name="Ihrmark K."/>
            <person name="Kuo A."/>
            <person name="LaButti K."/>
            <person name="Lipzen A."/>
            <person name="Morin E."/>
            <person name="Grigoriev I.V."/>
            <person name="Henrissat B."/>
            <person name="Lindahl B."/>
            <person name="Martin F."/>
        </authorList>
    </citation>
    <scope>NUCLEOTIDE SEQUENCE</scope>
    <source>
        <strain evidence="2">JB14</strain>
    </source>
</reference>
<dbReference type="Proteomes" id="UP000799118">
    <property type="component" value="Unassembled WGS sequence"/>
</dbReference>
<dbReference type="EMBL" id="ML769420">
    <property type="protein sequence ID" value="KAE9403963.1"/>
    <property type="molecule type" value="Genomic_DNA"/>
</dbReference>
<dbReference type="InterPro" id="IPR036291">
    <property type="entry name" value="NAD(P)-bd_dom_sf"/>
</dbReference>
<proteinExistence type="predicted"/>
<dbReference type="Gene3D" id="3.40.50.720">
    <property type="entry name" value="NAD(P)-binding Rossmann-like Domain"/>
    <property type="match status" value="1"/>
</dbReference>
<dbReference type="GO" id="GO:0005739">
    <property type="term" value="C:mitochondrion"/>
    <property type="evidence" value="ECO:0007669"/>
    <property type="project" value="TreeGrafter"/>
</dbReference>
<accession>A0A6A4I1W2</accession>
<gene>
    <name evidence="2" type="ORF">BT96DRAFT_1016576</name>
</gene>